<comment type="caution">
    <text evidence="3">The sequence shown here is derived from an EMBL/GenBank/DDBJ whole genome shotgun (WGS) entry which is preliminary data.</text>
</comment>
<feature type="region of interest" description="Disordered" evidence="2">
    <location>
        <begin position="267"/>
        <end position="299"/>
    </location>
</feature>
<accession>A0A699HP89</accession>
<name>A0A699HP89_TANCI</name>
<proteinExistence type="predicted"/>
<reference evidence="3" key="1">
    <citation type="journal article" date="2019" name="Sci. Rep.">
        <title>Draft genome of Tanacetum cinerariifolium, the natural source of mosquito coil.</title>
        <authorList>
            <person name="Yamashiro T."/>
            <person name="Shiraishi A."/>
            <person name="Satake H."/>
            <person name="Nakayama K."/>
        </authorList>
    </citation>
    <scope>NUCLEOTIDE SEQUENCE</scope>
</reference>
<evidence type="ECO:0000256" key="2">
    <source>
        <dbReference type="SAM" id="MobiDB-lite"/>
    </source>
</evidence>
<dbReference type="EMBL" id="BKCJ010186754">
    <property type="protein sequence ID" value="GEY53490.1"/>
    <property type="molecule type" value="Genomic_DNA"/>
</dbReference>
<evidence type="ECO:0000256" key="1">
    <source>
        <dbReference type="SAM" id="Coils"/>
    </source>
</evidence>
<feature type="coiled-coil region" evidence="1">
    <location>
        <begin position="163"/>
        <end position="190"/>
    </location>
</feature>
<feature type="non-terminal residue" evidence="3">
    <location>
        <position position="1"/>
    </location>
</feature>
<sequence>VLDLEEAKTARAKEIASLKERVKKLEQKRKSRTSGLKRLKKGRMIDNIDQDVENTLVDDTQGRMNEEDMFGVNDLDGDEVFLDVSASEKVEQSVKVVEKEVSTADLVTTLGEVVTTAAKYKAITTAATIVTATGIRPKKKGLSWKMVKPKRPLKIKDQIIMDAEVAKNLKAQMQAELEEEERLARLKEEETNIALRKKHFARLRAEKIRSKPPTKAQKRNQICTYLKRMANYKHNQLKNKSFKEIQMFYNNTLKWIEAFVPMVTKKTTEGNEKAQEGSSKRAVDNLEQEDTKRQRMEEENETAKLKRCLEIIPEDDDVTIEATPLSSKSPTIVDYKIYKEGRKNFFKIIRADDHVSISYSRQYLEVSARDNQSSALETF</sequence>
<gene>
    <name evidence="3" type="ORF">Tci_425464</name>
</gene>
<dbReference type="AlphaFoldDB" id="A0A699HP89"/>
<protein>
    <submittedName>
        <fullName evidence="3">Uncharacterized protein</fullName>
    </submittedName>
</protein>
<keyword evidence="1" id="KW-0175">Coiled coil</keyword>
<evidence type="ECO:0000313" key="3">
    <source>
        <dbReference type="EMBL" id="GEY53490.1"/>
    </source>
</evidence>
<organism evidence="3">
    <name type="scientific">Tanacetum cinerariifolium</name>
    <name type="common">Dalmatian daisy</name>
    <name type="synonym">Chrysanthemum cinerariifolium</name>
    <dbReference type="NCBI Taxonomy" id="118510"/>
    <lineage>
        <taxon>Eukaryota</taxon>
        <taxon>Viridiplantae</taxon>
        <taxon>Streptophyta</taxon>
        <taxon>Embryophyta</taxon>
        <taxon>Tracheophyta</taxon>
        <taxon>Spermatophyta</taxon>
        <taxon>Magnoliopsida</taxon>
        <taxon>eudicotyledons</taxon>
        <taxon>Gunneridae</taxon>
        <taxon>Pentapetalae</taxon>
        <taxon>asterids</taxon>
        <taxon>campanulids</taxon>
        <taxon>Asterales</taxon>
        <taxon>Asteraceae</taxon>
        <taxon>Asteroideae</taxon>
        <taxon>Anthemideae</taxon>
        <taxon>Anthemidinae</taxon>
        <taxon>Tanacetum</taxon>
    </lineage>
</organism>